<reference evidence="4" key="1">
    <citation type="submission" date="2014-11" db="EMBL/GenBank/DDBJ databases">
        <authorList>
            <person name="Zhu J."/>
            <person name="Qi W."/>
            <person name="Song R."/>
        </authorList>
    </citation>
    <scope>NUCLEOTIDE SEQUENCE</scope>
</reference>
<evidence type="ECO:0000256" key="1">
    <source>
        <dbReference type="ARBA" id="ARBA00001966"/>
    </source>
</evidence>
<comment type="similarity">
    <text evidence="2">Belongs to the SsuE family. Isf subfamily.</text>
</comment>
<dbReference type="InterPro" id="IPR005025">
    <property type="entry name" value="FMN_Rdtase-like_dom"/>
</dbReference>
<dbReference type="InterPro" id="IPR050712">
    <property type="entry name" value="NAD(P)H-dep_reductase"/>
</dbReference>
<dbReference type="AlphaFoldDB" id="A0A1B1TCZ7"/>
<accession>A0A1B1TCZ7</accession>
<dbReference type="Gene3D" id="3.40.50.360">
    <property type="match status" value="1"/>
</dbReference>
<feature type="domain" description="NADPH-dependent FMN reductase-like" evidence="3">
    <location>
        <begin position="6"/>
        <end position="145"/>
    </location>
</feature>
<evidence type="ECO:0000256" key="2">
    <source>
        <dbReference type="ARBA" id="ARBA00038292"/>
    </source>
</evidence>
<dbReference type="PANTHER" id="PTHR30543">
    <property type="entry name" value="CHROMATE REDUCTASE"/>
    <property type="match status" value="1"/>
</dbReference>
<dbReference type="Pfam" id="PF03358">
    <property type="entry name" value="FMN_red"/>
    <property type="match status" value="1"/>
</dbReference>
<dbReference type="InterPro" id="IPR029039">
    <property type="entry name" value="Flavoprotein-like_sf"/>
</dbReference>
<reference evidence="4" key="2">
    <citation type="journal article" date="2015" name="ISME J.">
        <title>A new class of marine Euryarchaeota group II from the Mediterranean deep chlorophyll maximum.</title>
        <authorList>
            <person name="Martin-Cuadrado A.B."/>
            <person name="Garcia-Heredia I."/>
            <person name="Molto A.G."/>
            <person name="Lopez-Ubeda R."/>
            <person name="Kimes N."/>
            <person name="Lopez-Garcia P."/>
            <person name="Moreira D."/>
            <person name="Rodriguez-Valera F."/>
        </authorList>
    </citation>
    <scope>NUCLEOTIDE SEQUENCE</scope>
</reference>
<dbReference type="GO" id="GO:0010181">
    <property type="term" value="F:FMN binding"/>
    <property type="evidence" value="ECO:0007669"/>
    <property type="project" value="TreeGrafter"/>
</dbReference>
<protein>
    <submittedName>
        <fullName evidence="4">NADPH-dependent FMN reductase (SsuE)</fullName>
    </submittedName>
</protein>
<dbReference type="GO" id="GO:0016491">
    <property type="term" value="F:oxidoreductase activity"/>
    <property type="evidence" value="ECO:0007669"/>
    <property type="project" value="InterPro"/>
</dbReference>
<sequence length="181" mass="20458">MARQLRVMGICGTYTLESANGRMLEIISDKLKARGIDWVVWDNKKYPLPFVGEEGCWDHPNVKKYKELADSVDAFVLSSPEYHGTMSGVMKNSLDWLSFDQTSGKIFAFISTLGGQSNTTTLNHMRTVARWIHGFSIPEQLVIAKVKTAFDENGDIVDEDIKNRVDKFTDSIIKHTEKLRG</sequence>
<evidence type="ECO:0000313" key="4">
    <source>
        <dbReference type="EMBL" id="ANV80158.1"/>
    </source>
</evidence>
<organism evidence="4">
    <name type="scientific">uncultured Poseidoniia archaeon</name>
    <dbReference type="NCBI Taxonomy" id="1697135"/>
    <lineage>
        <taxon>Archaea</taxon>
        <taxon>Methanobacteriati</taxon>
        <taxon>Thermoplasmatota</taxon>
        <taxon>Candidatus Poseidoniia</taxon>
        <taxon>environmental samples</taxon>
    </lineage>
</organism>
<dbReference type="PANTHER" id="PTHR30543:SF21">
    <property type="entry name" value="NAD(P)H-DEPENDENT FMN REDUCTASE LOT6"/>
    <property type="match status" value="1"/>
</dbReference>
<comment type="cofactor">
    <cofactor evidence="1">
        <name>[4Fe-4S] cluster</name>
        <dbReference type="ChEBI" id="CHEBI:49883"/>
    </cofactor>
</comment>
<name>A0A1B1TCZ7_9ARCH</name>
<dbReference type="EMBL" id="KP211876">
    <property type="protein sequence ID" value="ANV80158.1"/>
    <property type="molecule type" value="Genomic_DNA"/>
</dbReference>
<evidence type="ECO:0000259" key="3">
    <source>
        <dbReference type="Pfam" id="PF03358"/>
    </source>
</evidence>
<dbReference type="GO" id="GO:0005829">
    <property type="term" value="C:cytosol"/>
    <property type="evidence" value="ECO:0007669"/>
    <property type="project" value="TreeGrafter"/>
</dbReference>
<dbReference type="SUPFAM" id="SSF52218">
    <property type="entry name" value="Flavoproteins"/>
    <property type="match status" value="1"/>
</dbReference>
<proteinExistence type="inferred from homology"/>